<comment type="caution">
    <text evidence="1">The sequence shown here is derived from an EMBL/GenBank/DDBJ whole genome shotgun (WGS) entry which is preliminary data.</text>
</comment>
<reference evidence="1 2" key="1">
    <citation type="journal article" date="2016" name="Front. Microbiol.">
        <title>Single-Cell (Meta-)Genomics of a Dimorphic Candidatus Thiomargarita nelsonii Reveals Genomic Plasticity.</title>
        <authorList>
            <person name="Flood B.E."/>
            <person name="Fliss P."/>
            <person name="Jones D.S."/>
            <person name="Dick G.J."/>
            <person name="Jain S."/>
            <person name="Kaster A.K."/>
            <person name="Winkel M."/>
            <person name="Mussmann M."/>
            <person name="Bailey J."/>
        </authorList>
    </citation>
    <scope>NUCLEOTIDE SEQUENCE [LARGE SCALE GENOMIC DNA]</scope>
    <source>
        <strain evidence="1">Hydrate Ridge</strain>
    </source>
</reference>
<protein>
    <recommendedName>
        <fullName evidence="3">STAS domain-containing protein</fullName>
    </recommendedName>
</protein>
<name>A0A4E0RI88_9GAMM</name>
<gene>
    <name evidence="1" type="ORF">PN36_15165</name>
</gene>
<organism evidence="1 2">
    <name type="scientific">Candidatus Thiomargarita nelsonii</name>
    <dbReference type="NCBI Taxonomy" id="1003181"/>
    <lineage>
        <taxon>Bacteria</taxon>
        <taxon>Pseudomonadati</taxon>
        <taxon>Pseudomonadota</taxon>
        <taxon>Gammaproteobacteria</taxon>
        <taxon>Thiotrichales</taxon>
        <taxon>Thiotrichaceae</taxon>
        <taxon>Thiomargarita</taxon>
    </lineage>
</organism>
<sequence length="98" mass="11543">MVYWQGLIRLEGFKEYEPITQLLDKVAALEPLRMTLNIRKLKALNSSGISVLGRFIFNLEKKTTIPSMVMQTSKKIIWQKKWANNFQLLVPTLQFEWE</sequence>
<dbReference type="EMBL" id="JSZA02000054">
    <property type="protein sequence ID" value="TGO02976.1"/>
    <property type="molecule type" value="Genomic_DNA"/>
</dbReference>
<evidence type="ECO:0000313" key="1">
    <source>
        <dbReference type="EMBL" id="TGO02976.1"/>
    </source>
</evidence>
<accession>A0A4E0RI88</accession>
<keyword evidence="2" id="KW-1185">Reference proteome</keyword>
<evidence type="ECO:0000313" key="2">
    <source>
        <dbReference type="Proteomes" id="UP000030428"/>
    </source>
</evidence>
<dbReference type="AlphaFoldDB" id="A0A4E0RI88"/>
<dbReference type="Proteomes" id="UP000030428">
    <property type="component" value="Unassembled WGS sequence"/>
</dbReference>
<proteinExistence type="predicted"/>
<evidence type="ECO:0008006" key="3">
    <source>
        <dbReference type="Google" id="ProtNLM"/>
    </source>
</evidence>